<organism evidence="1 2">
    <name type="scientific">Tothia fuscella</name>
    <dbReference type="NCBI Taxonomy" id="1048955"/>
    <lineage>
        <taxon>Eukaryota</taxon>
        <taxon>Fungi</taxon>
        <taxon>Dikarya</taxon>
        <taxon>Ascomycota</taxon>
        <taxon>Pezizomycotina</taxon>
        <taxon>Dothideomycetes</taxon>
        <taxon>Pleosporomycetidae</taxon>
        <taxon>Venturiales</taxon>
        <taxon>Cylindrosympodiaceae</taxon>
        <taxon>Tothia</taxon>
    </lineage>
</organism>
<name>A0A9P4NYX3_9PEZI</name>
<protein>
    <submittedName>
        <fullName evidence="1">Uncharacterized protein</fullName>
    </submittedName>
</protein>
<keyword evidence="2" id="KW-1185">Reference proteome</keyword>
<dbReference type="AlphaFoldDB" id="A0A9P4NYX3"/>
<comment type="caution">
    <text evidence="1">The sequence shown here is derived from an EMBL/GenBank/DDBJ whole genome shotgun (WGS) entry which is preliminary data.</text>
</comment>
<evidence type="ECO:0000313" key="2">
    <source>
        <dbReference type="Proteomes" id="UP000800235"/>
    </source>
</evidence>
<dbReference type="EMBL" id="MU007018">
    <property type="protein sequence ID" value="KAF2433903.1"/>
    <property type="molecule type" value="Genomic_DNA"/>
</dbReference>
<reference evidence="1" key="1">
    <citation type="journal article" date="2020" name="Stud. Mycol.">
        <title>101 Dothideomycetes genomes: a test case for predicting lifestyles and emergence of pathogens.</title>
        <authorList>
            <person name="Haridas S."/>
            <person name="Albert R."/>
            <person name="Binder M."/>
            <person name="Bloem J."/>
            <person name="Labutti K."/>
            <person name="Salamov A."/>
            <person name="Andreopoulos B."/>
            <person name="Baker S."/>
            <person name="Barry K."/>
            <person name="Bills G."/>
            <person name="Bluhm B."/>
            <person name="Cannon C."/>
            <person name="Castanera R."/>
            <person name="Culley D."/>
            <person name="Daum C."/>
            <person name="Ezra D."/>
            <person name="Gonzalez J."/>
            <person name="Henrissat B."/>
            <person name="Kuo A."/>
            <person name="Liang C."/>
            <person name="Lipzen A."/>
            <person name="Lutzoni F."/>
            <person name="Magnuson J."/>
            <person name="Mondo S."/>
            <person name="Nolan M."/>
            <person name="Ohm R."/>
            <person name="Pangilinan J."/>
            <person name="Park H.-J."/>
            <person name="Ramirez L."/>
            <person name="Alfaro M."/>
            <person name="Sun H."/>
            <person name="Tritt A."/>
            <person name="Yoshinaga Y."/>
            <person name="Zwiers L.-H."/>
            <person name="Turgeon B."/>
            <person name="Goodwin S."/>
            <person name="Spatafora J."/>
            <person name="Crous P."/>
            <person name="Grigoriev I."/>
        </authorList>
    </citation>
    <scope>NUCLEOTIDE SEQUENCE</scope>
    <source>
        <strain evidence="1">CBS 130266</strain>
    </source>
</reference>
<dbReference type="OrthoDB" id="62952at2759"/>
<sequence length="308" mass="34625">MAHCRLQVRNQITELVITLPDTGLGCPNTSSCFDLTCLAHKTNPIPPPITHVNRQLRKETLQKFYDLNVIRVNLEYFNDWVFRMRTAGLQLPPNVHIQIPKYDFSKSEGIVILRYRPLPPSNSSYALDVTPLIRMLNQQENASTAPKDNTSDSNRKSAPEQLLEIASFNHTPYQYFKPSQSTSSSQWRIGFGHTDLTKTSSFWMVVRDQGWSSWVSPDGASPAFVQKVYFSPIEAGRTVVVGVGGANVLPSDVVFVGYDERSIMVRDCGSTKLLSWKVMASLGRDGLAVAPGDYEFYPVNRQLRFGFV</sequence>
<evidence type="ECO:0000313" key="1">
    <source>
        <dbReference type="EMBL" id="KAF2433903.1"/>
    </source>
</evidence>
<dbReference type="Proteomes" id="UP000800235">
    <property type="component" value="Unassembled WGS sequence"/>
</dbReference>
<proteinExistence type="predicted"/>
<accession>A0A9P4NYX3</accession>
<gene>
    <name evidence="1" type="ORF">EJ08DRAFT_657610</name>
</gene>